<comment type="subcellular location">
    <subcellularLocation>
        <location evidence="1">Membrane</location>
        <topology evidence="1">Multi-pass membrane protein</topology>
    </subcellularLocation>
</comment>
<dbReference type="PANTHER" id="PTHR22911">
    <property type="entry name" value="ACYL-MALONYL CONDENSING ENZYME-RELATED"/>
    <property type="match status" value="1"/>
</dbReference>
<sequence>MPINIISNAKEKLSASGLMIGATLFFATMGMCVKFASASYGTGEIVFYRGIVGAAMVVLITRASGETLRTRLPAMHAWRSLTGVSALGLWFYAIGELPLATAMTLNYMSPIWMALLLIGGSVLIGGGRVDARLVCTVLVGFLGVVCILQPTMEPHQLWGGLMGLLSGLLAAMAYLQVTALGRAGESEARIVFYFSVGSICAGALETSLISGWHAHTLRGLGMLLAVGVLATLAQLLMTRAYRIGGTLVIASLQYLGIAWSLLYGVLLFDDPVTGLALLGMGLIVMAGVAAARLRQSVAPANRLPKPETHSEIP</sequence>
<proteinExistence type="predicted"/>
<dbReference type="InterPro" id="IPR000620">
    <property type="entry name" value="EamA_dom"/>
</dbReference>
<feature type="transmembrane region" description="Helical" evidence="5">
    <location>
        <begin position="133"/>
        <end position="151"/>
    </location>
</feature>
<gene>
    <name evidence="7" type="ORF">SAMN05216402_2476</name>
</gene>
<name>A0ABY0THA1_9PROT</name>
<evidence type="ECO:0000313" key="7">
    <source>
        <dbReference type="EMBL" id="SDQ83370.1"/>
    </source>
</evidence>
<evidence type="ECO:0000256" key="1">
    <source>
        <dbReference type="ARBA" id="ARBA00004141"/>
    </source>
</evidence>
<dbReference type="SUPFAM" id="SSF103481">
    <property type="entry name" value="Multidrug resistance efflux transporter EmrE"/>
    <property type="match status" value="2"/>
</dbReference>
<evidence type="ECO:0000313" key="8">
    <source>
        <dbReference type="Proteomes" id="UP000183471"/>
    </source>
</evidence>
<dbReference type="EMBL" id="FNKY01000001">
    <property type="protein sequence ID" value="SDQ83370.1"/>
    <property type="molecule type" value="Genomic_DNA"/>
</dbReference>
<dbReference type="InterPro" id="IPR037185">
    <property type="entry name" value="EmrE-like"/>
</dbReference>
<evidence type="ECO:0000259" key="6">
    <source>
        <dbReference type="Pfam" id="PF00892"/>
    </source>
</evidence>
<evidence type="ECO:0000256" key="3">
    <source>
        <dbReference type="ARBA" id="ARBA00022989"/>
    </source>
</evidence>
<evidence type="ECO:0000256" key="2">
    <source>
        <dbReference type="ARBA" id="ARBA00022692"/>
    </source>
</evidence>
<feature type="transmembrane region" description="Helical" evidence="5">
    <location>
        <begin position="244"/>
        <end position="266"/>
    </location>
</feature>
<feature type="transmembrane region" description="Helical" evidence="5">
    <location>
        <begin position="77"/>
        <end position="95"/>
    </location>
</feature>
<protein>
    <submittedName>
        <fullName evidence="7">S-adenosylmethionine uptake transporter</fullName>
    </submittedName>
</protein>
<accession>A0ABY0THA1</accession>
<comment type="caution">
    <text evidence="7">The sequence shown here is derived from an EMBL/GenBank/DDBJ whole genome shotgun (WGS) entry which is preliminary data.</text>
</comment>
<keyword evidence="4 5" id="KW-0472">Membrane</keyword>
<reference evidence="7 8" key="1">
    <citation type="submission" date="2016-10" db="EMBL/GenBank/DDBJ databases">
        <authorList>
            <person name="Varghese N."/>
            <person name="Submissions S."/>
        </authorList>
    </citation>
    <scope>NUCLEOTIDE SEQUENCE [LARGE SCALE GENOMIC DNA]</scope>
    <source>
        <strain evidence="7 8">Nl1</strain>
    </source>
</reference>
<feature type="transmembrane region" description="Helical" evidence="5">
    <location>
        <begin position="107"/>
        <end position="126"/>
    </location>
</feature>
<feature type="transmembrane region" description="Helical" evidence="5">
    <location>
        <begin position="46"/>
        <end position="65"/>
    </location>
</feature>
<evidence type="ECO:0000256" key="5">
    <source>
        <dbReference type="SAM" id="Phobius"/>
    </source>
</evidence>
<feature type="transmembrane region" description="Helical" evidence="5">
    <location>
        <begin position="219"/>
        <end position="237"/>
    </location>
</feature>
<keyword evidence="8" id="KW-1185">Reference proteome</keyword>
<keyword evidence="2 5" id="KW-0812">Transmembrane</keyword>
<feature type="transmembrane region" description="Helical" evidence="5">
    <location>
        <begin position="157"/>
        <end position="178"/>
    </location>
</feature>
<feature type="transmembrane region" description="Helical" evidence="5">
    <location>
        <begin position="272"/>
        <end position="293"/>
    </location>
</feature>
<feature type="domain" description="EamA" evidence="6">
    <location>
        <begin position="17"/>
        <end position="148"/>
    </location>
</feature>
<dbReference type="Proteomes" id="UP000183471">
    <property type="component" value="Unassembled WGS sequence"/>
</dbReference>
<dbReference type="Pfam" id="PF00892">
    <property type="entry name" value="EamA"/>
    <property type="match status" value="1"/>
</dbReference>
<keyword evidence="3 5" id="KW-1133">Transmembrane helix</keyword>
<feature type="transmembrane region" description="Helical" evidence="5">
    <location>
        <begin position="190"/>
        <end position="213"/>
    </location>
</feature>
<organism evidence="7 8">
    <name type="scientific">Nitrosospira multiformis</name>
    <dbReference type="NCBI Taxonomy" id="1231"/>
    <lineage>
        <taxon>Bacteria</taxon>
        <taxon>Pseudomonadati</taxon>
        <taxon>Pseudomonadota</taxon>
        <taxon>Betaproteobacteria</taxon>
        <taxon>Nitrosomonadales</taxon>
        <taxon>Nitrosomonadaceae</taxon>
        <taxon>Nitrosospira</taxon>
    </lineage>
</organism>
<dbReference type="PANTHER" id="PTHR22911:SF6">
    <property type="entry name" value="SOLUTE CARRIER FAMILY 35 MEMBER G1"/>
    <property type="match status" value="1"/>
</dbReference>
<evidence type="ECO:0000256" key="4">
    <source>
        <dbReference type="ARBA" id="ARBA00023136"/>
    </source>
</evidence>